<dbReference type="GO" id="GO:0005763">
    <property type="term" value="C:mitochondrial small ribosomal subunit"/>
    <property type="evidence" value="ECO:0007669"/>
    <property type="project" value="TreeGrafter"/>
</dbReference>
<evidence type="ECO:0000256" key="5">
    <source>
        <dbReference type="ARBA" id="ARBA00023014"/>
    </source>
</evidence>
<evidence type="ECO:0008006" key="11">
    <source>
        <dbReference type="Google" id="ProtNLM"/>
    </source>
</evidence>
<dbReference type="InterPro" id="IPR015324">
    <property type="entry name" value="Ribosomal_Rsm22-like"/>
</dbReference>
<evidence type="ECO:0000313" key="9">
    <source>
        <dbReference type="EMBL" id="ESO94873.1"/>
    </source>
</evidence>
<dbReference type="GO" id="GO:0008168">
    <property type="term" value="F:methyltransferase activity"/>
    <property type="evidence" value="ECO:0007669"/>
    <property type="project" value="InterPro"/>
</dbReference>
<dbReference type="Gene3D" id="3.40.50.150">
    <property type="entry name" value="Vaccinia Virus protein VP39"/>
    <property type="match status" value="1"/>
</dbReference>
<dbReference type="GeneID" id="20251072"/>
<dbReference type="Pfam" id="PF09243">
    <property type="entry name" value="Rsm22"/>
    <property type="match status" value="1"/>
</dbReference>
<dbReference type="PANTHER" id="PTHR13184:SF5">
    <property type="entry name" value="METHYLTRANSFERASE-LIKE PROTEIN 17, MITOCHONDRIAL"/>
    <property type="match status" value="1"/>
</dbReference>
<dbReference type="PANTHER" id="PTHR13184">
    <property type="entry name" value="37S RIBOSOMAL PROTEIN S22"/>
    <property type="match status" value="1"/>
</dbReference>
<dbReference type="OrthoDB" id="421327at2759"/>
<dbReference type="GO" id="GO:0051536">
    <property type="term" value="F:iron-sulfur cluster binding"/>
    <property type="evidence" value="ECO:0007669"/>
    <property type="project" value="UniProtKB-KW"/>
</dbReference>
<feature type="region of interest" description="Disordered" evidence="8">
    <location>
        <begin position="504"/>
        <end position="567"/>
    </location>
</feature>
<dbReference type="InterPro" id="IPR029063">
    <property type="entry name" value="SAM-dependent_MTases_sf"/>
</dbReference>
<gene>
    <name evidence="9" type="ORF">LOTGIDRAFT_239481</name>
</gene>
<keyword evidence="6" id="KW-0496">Mitochondrion</keyword>
<dbReference type="CTD" id="20251072"/>
<comment type="subcellular location">
    <subcellularLocation>
        <location evidence="1">Mitochondrion</location>
    </subcellularLocation>
</comment>
<keyword evidence="2" id="KW-0479">Metal-binding</keyword>
<dbReference type="InterPro" id="IPR052571">
    <property type="entry name" value="Mt_RNA_Methyltransferase"/>
</dbReference>
<evidence type="ECO:0000256" key="6">
    <source>
        <dbReference type="ARBA" id="ARBA00023128"/>
    </source>
</evidence>
<evidence type="ECO:0000313" key="10">
    <source>
        <dbReference type="Proteomes" id="UP000030746"/>
    </source>
</evidence>
<dbReference type="RefSeq" id="XP_009054438.1">
    <property type="nucleotide sequence ID" value="XM_009056190.1"/>
</dbReference>
<dbReference type="EMBL" id="KB201747">
    <property type="protein sequence ID" value="ESO94873.1"/>
    <property type="molecule type" value="Genomic_DNA"/>
</dbReference>
<proteinExistence type="predicted"/>
<sequence length="567" mass="65188">MASSMSAMILKRLQNICQLRPRHINIQRNRYDFRNVPPAREIEACEDVFEEMESKGIHMKKQPGAVRKPLTKLPKVLHNAATVLLDKYPVKDLNTHSKRLQTFLKVRKHKVTPEEYEELIAEKIKLIKSKEGITEEETRNPGFEEKLRAKAIKKLRPAYSWSPMNYTGAKVIQYLGARLTGDYSAIVACLNEIYARDPDFSPINVFDFGSGLGTTVWATSSIFKKAKVEDFLCVDHSADMNTVARLLLQDGEEDGIMKLPVHFRTNMPSDKKKKFDLVVCTYTLMELESREEIQKVVESLWNMTENYLVLVEKGGQSGFKLMHEAREHLLKLSKESKEGHIFAPCPHHGACPKLTETNTPCFFEAKYATFENIESKGYEKEWFSYVIFKVGPKTHRSFPRLVNETLKRNGHTHCYLCCSDAKLRHVIFSASQHGKQLFKCTRSAKWGDMLPARVKVVYDEQNSLIKDNNIKSNVNKQFLHGNIDHIDDESVINHQYEELSVHNHPKDKNSFVDNHPDEVLPEHNYPDEESSVDKREESIADDNEELSVNNMEESLADDKKESSVDKQ</sequence>
<evidence type="ECO:0000256" key="2">
    <source>
        <dbReference type="ARBA" id="ARBA00022723"/>
    </source>
</evidence>
<dbReference type="GO" id="GO:0003735">
    <property type="term" value="F:structural constituent of ribosome"/>
    <property type="evidence" value="ECO:0007669"/>
    <property type="project" value="TreeGrafter"/>
</dbReference>
<comment type="function">
    <text evidence="7">Mitochondrial ribosome (mitoribosome) assembly factor. Binds at the interface of the head and body domains of the mitochondrial small ribosomal subunit (mt-SSU), occluding the mRNA channel and preventing compaction of the head domain towards the body. Probable inactive methyltransferase: retains the characteristic folding and ability to bind S-adenosyl-L-methionine, but it probably lost its methyltransferase activity.</text>
</comment>
<organism evidence="9 10">
    <name type="scientific">Lottia gigantea</name>
    <name type="common">Giant owl limpet</name>
    <dbReference type="NCBI Taxonomy" id="225164"/>
    <lineage>
        <taxon>Eukaryota</taxon>
        <taxon>Metazoa</taxon>
        <taxon>Spiralia</taxon>
        <taxon>Lophotrochozoa</taxon>
        <taxon>Mollusca</taxon>
        <taxon>Gastropoda</taxon>
        <taxon>Patellogastropoda</taxon>
        <taxon>Lottioidea</taxon>
        <taxon>Lottiidae</taxon>
        <taxon>Lottia</taxon>
    </lineage>
</organism>
<dbReference type="AlphaFoldDB" id="V3ZTV1"/>
<dbReference type="STRING" id="225164.V3ZTV1"/>
<feature type="compositionally biased region" description="Basic and acidic residues" evidence="8">
    <location>
        <begin position="556"/>
        <end position="567"/>
    </location>
</feature>
<dbReference type="SUPFAM" id="SSF53335">
    <property type="entry name" value="S-adenosyl-L-methionine-dependent methyltransferases"/>
    <property type="match status" value="1"/>
</dbReference>
<protein>
    <recommendedName>
        <fullName evidence="11">Methyltransferase domain-containing protein</fullName>
    </recommendedName>
</protein>
<keyword evidence="3" id="KW-0809">Transit peptide</keyword>
<name>V3ZTV1_LOTGI</name>
<keyword evidence="4" id="KW-0408">Iron</keyword>
<evidence type="ECO:0000256" key="7">
    <source>
        <dbReference type="ARBA" id="ARBA00045681"/>
    </source>
</evidence>
<dbReference type="KEGG" id="lgi:LOTGIDRAFT_239481"/>
<evidence type="ECO:0000256" key="1">
    <source>
        <dbReference type="ARBA" id="ARBA00004173"/>
    </source>
</evidence>
<dbReference type="Proteomes" id="UP000030746">
    <property type="component" value="Unassembled WGS sequence"/>
</dbReference>
<dbReference type="OMA" id="PRKHPGI"/>
<dbReference type="GO" id="GO:0046872">
    <property type="term" value="F:metal ion binding"/>
    <property type="evidence" value="ECO:0007669"/>
    <property type="project" value="UniProtKB-KW"/>
</dbReference>
<reference evidence="9 10" key="1">
    <citation type="journal article" date="2013" name="Nature">
        <title>Insights into bilaterian evolution from three spiralian genomes.</title>
        <authorList>
            <person name="Simakov O."/>
            <person name="Marletaz F."/>
            <person name="Cho S.J."/>
            <person name="Edsinger-Gonzales E."/>
            <person name="Havlak P."/>
            <person name="Hellsten U."/>
            <person name="Kuo D.H."/>
            <person name="Larsson T."/>
            <person name="Lv J."/>
            <person name="Arendt D."/>
            <person name="Savage R."/>
            <person name="Osoegawa K."/>
            <person name="de Jong P."/>
            <person name="Grimwood J."/>
            <person name="Chapman J.A."/>
            <person name="Shapiro H."/>
            <person name="Aerts A."/>
            <person name="Otillar R.P."/>
            <person name="Terry A.Y."/>
            <person name="Boore J.L."/>
            <person name="Grigoriev I.V."/>
            <person name="Lindberg D.R."/>
            <person name="Seaver E.C."/>
            <person name="Weisblat D.A."/>
            <person name="Putnam N.H."/>
            <person name="Rokhsar D.S."/>
        </authorList>
    </citation>
    <scope>NUCLEOTIDE SEQUENCE [LARGE SCALE GENOMIC DNA]</scope>
</reference>
<feature type="compositionally biased region" description="Basic and acidic residues" evidence="8">
    <location>
        <begin position="504"/>
        <end position="538"/>
    </location>
</feature>
<keyword evidence="5" id="KW-0411">Iron-sulfur</keyword>
<evidence type="ECO:0000256" key="8">
    <source>
        <dbReference type="SAM" id="MobiDB-lite"/>
    </source>
</evidence>
<accession>V3ZTV1</accession>
<evidence type="ECO:0000256" key="3">
    <source>
        <dbReference type="ARBA" id="ARBA00022946"/>
    </source>
</evidence>
<dbReference type="HOGENOM" id="CLU_033285_2_0_1"/>
<dbReference type="GO" id="GO:0006412">
    <property type="term" value="P:translation"/>
    <property type="evidence" value="ECO:0007669"/>
    <property type="project" value="InterPro"/>
</dbReference>
<keyword evidence="10" id="KW-1185">Reference proteome</keyword>
<evidence type="ECO:0000256" key="4">
    <source>
        <dbReference type="ARBA" id="ARBA00023004"/>
    </source>
</evidence>